<accession>A0ABW6A0W6</accession>
<proteinExistence type="predicted"/>
<gene>
    <name evidence="1" type="ORF">ACFS6H_00185</name>
</gene>
<reference evidence="2" key="1">
    <citation type="journal article" date="2019" name="Int. J. Syst. Evol. Microbiol.">
        <title>The Global Catalogue of Microorganisms (GCM) 10K type strain sequencing project: providing services to taxonomists for standard genome sequencing and annotation.</title>
        <authorList>
            <consortium name="The Broad Institute Genomics Platform"/>
            <consortium name="The Broad Institute Genome Sequencing Center for Infectious Disease"/>
            <person name="Wu L."/>
            <person name="Ma J."/>
        </authorList>
    </citation>
    <scope>NUCLEOTIDE SEQUENCE [LARGE SCALE GENOMIC DNA]</scope>
    <source>
        <strain evidence="2">KCTC 23299</strain>
    </source>
</reference>
<evidence type="ECO:0000313" key="1">
    <source>
        <dbReference type="EMBL" id="MFD2918100.1"/>
    </source>
</evidence>
<evidence type="ECO:0000313" key="2">
    <source>
        <dbReference type="Proteomes" id="UP001597511"/>
    </source>
</evidence>
<dbReference type="RefSeq" id="WP_386093613.1">
    <property type="nucleotide sequence ID" value="NZ_JBHUOZ010000001.1"/>
</dbReference>
<name>A0ABW6A0W6_9BACT</name>
<sequence>MFVAAFGTEIIEAKDTGLVVVQLPTAIAMYDGETIGYKLKTNAQVNGSGALGSCFCLLYIEE</sequence>
<keyword evidence="2" id="KW-1185">Reference proteome</keyword>
<protein>
    <submittedName>
        <fullName evidence="1">Uncharacterized protein</fullName>
    </submittedName>
</protein>
<comment type="caution">
    <text evidence="1">The sequence shown here is derived from an EMBL/GenBank/DDBJ whole genome shotgun (WGS) entry which is preliminary data.</text>
</comment>
<organism evidence="1 2">
    <name type="scientific">Terrimonas rubra</name>
    <dbReference type="NCBI Taxonomy" id="1035890"/>
    <lineage>
        <taxon>Bacteria</taxon>
        <taxon>Pseudomonadati</taxon>
        <taxon>Bacteroidota</taxon>
        <taxon>Chitinophagia</taxon>
        <taxon>Chitinophagales</taxon>
        <taxon>Chitinophagaceae</taxon>
        <taxon>Terrimonas</taxon>
    </lineage>
</organism>
<dbReference type="EMBL" id="JBHUOZ010000001">
    <property type="protein sequence ID" value="MFD2918100.1"/>
    <property type="molecule type" value="Genomic_DNA"/>
</dbReference>
<dbReference type="Proteomes" id="UP001597511">
    <property type="component" value="Unassembled WGS sequence"/>
</dbReference>